<evidence type="ECO:0000256" key="3">
    <source>
        <dbReference type="ARBA" id="ARBA00022475"/>
    </source>
</evidence>
<dbReference type="PANTHER" id="PTHR23513">
    <property type="entry name" value="INTEGRAL MEMBRANE EFFLUX PROTEIN-RELATED"/>
    <property type="match status" value="1"/>
</dbReference>
<dbReference type="Gene3D" id="1.20.1250.20">
    <property type="entry name" value="MFS general substrate transporter like domains"/>
    <property type="match status" value="2"/>
</dbReference>
<dbReference type="CDD" id="cd06173">
    <property type="entry name" value="MFS_MefA_like"/>
    <property type="match status" value="1"/>
</dbReference>
<keyword evidence="6 7" id="KW-0472">Membrane</keyword>
<proteinExistence type="predicted"/>
<evidence type="ECO:0000256" key="1">
    <source>
        <dbReference type="ARBA" id="ARBA00004651"/>
    </source>
</evidence>
<dbReference type="Pfam" id="PF05977">
    <property type="entry name" value="MFS_3"/>
    <property type="match status" value="1"/>
</dbReference>
<dbReference type="Proteomes" id="UP000678016">
    <property type="component" value="Chromosome"/>
</dbReference>
<keyword evidence="3" id="KW-1003">Cell membrane</keyword>
<feature type="transmembrane region" description="Helical" evidence="7">
    <location>
        <begin position="364"/>
        <end position="384"/>
    </location>
</feature>
<comment type="subcellular location">
    <subcellularLocation>
        <location evidence="1">Cell membrane</location>
        <topology evidence="1">Multi-pass membrane protein</topology>
    </subcellularLocation>
</comment>
<accession>A0ABX8BXP0</accession>
<evidence type="ECO:0000256" key="4">
    <source>
        <dbReference type="ARBA" id="ARBA00022692"/>
    </source>
</evidence>
<evidence type="ECO:0000256" key="6">
    <source>
        <dbReference type="ARBA" id="ARBA00023136"/>
    </source>
</evidence>
<name>A0ABX8BXP0_9ACTN</name>
<evidence type="ECO:0000256" key="7">
    <source>
        <dbReference type="SAM" id="Phobius"/>
    </source>
</evidence>
<feature type="transmembrane region" description="Helical" evidence="7">
    <location>
        <begin position="272"/>
        <end position="291"/>
    </location>
</feature>
<dbReference type="SUPFAM" id="SSF103473">
    <property type="entry name" value="MFS general substrate transporter"/>
    <property type="match status" value="1"/>
</dbReference>
<keyword evidence="10" id="KW-1185">Reference proteome</keyword>
<dbReference type="EMBL" id="CP074132">
    <property type="protein sequence ID" value="QUX26757.1"/>
    <property type="molecule type" value="Genomic_DNA"/>
</dbReference>
<dbReference type="InterPro" id="IPR020846">
    <property type="entry name" value="MFS_dom"/>
</dbReference>
<sequence length="432" mass="44249">MPSASVSSSPGLSAAFHRFWAGSVSSNLADGVMLTALPMLAAALTNDPLAVAGLTTARYLPWLLFGLIAGVLADRADRVRMMVAANLARAAVILVLAVLIATGQATVVLLYAVMFAVMTCEIFYDVAARAVLPSLARGALDRANGRLVGGREVAQEFVGAPLGGFLFVVAAFLPLAVNAGAWVLGALVLLGLPRAARVPGAAPSPEPHVRGGRAAAVRSVLSDLFEGLRFVWGDVPLRSLVLFVALANLGAGALAGVFVLVVQDHFGVPEHLFGVFLSVAAVGAIAGAALAARAGARFGRFPVLAAGFLCQAALSLAFAFAPNAWVAAAVWSVLAGASTLAGVLAAGVVQLVVPEHLMGRVLSVKKMLSFSLLPVGTLLGGVLGRVDLRAPAVLGAVVVAVATVWVWGRMRALSARADQVERLARRSDPAEG</sequence>
<dbReference type="PANTHER" id="PTHR23513:SF6">
    <property type="entry name" value="MAJOR FACILITATOR SUPERFAMILY ASSOCIATED DOMAIN-CONTAINING PROTEIN"/>
    <property type="match status" value="1"/>
</dbReference>
<keyword evidence="2" id="KW-0813">Transport</keyword>
<protein>
    <submittedName>
        <fullName evidence="9">MFS transporter</fullName>
    </submittedName>
</protein>
<dbReference type="InterPro" id="IPR036259">
    <property type="entry name" value="MFS_trans_sf"/>
</dbReference>
<evidence type="ECO:0000256" key="5">
    <source>
        <dbReference type="ARBA" id="ARBA00022989"/>
    </source>
</evidence>
<keyword evidence="4 7" id="KW-0812">Transmembrane</keyword>
<feature type="domain" description="Major facilitator superfamily (MFS) profile" evidence="8">
    <location>
        <begin position="236"/>
        <end position="432"/>
    </location>
</feature>
<organism evidence="9 10">
    <name type="scientific">Nocardiopsis akebiae</name>
    <dbReference type="NCBI Taxonomy" id="2831968"/>
    <lineage>
        <taxon>Bacteria</taxon>
        <taxon>Bacillati</taxon>
        <taxon>Actinomycetota</taxon>
        <taxon>Actinomycetes</taxon>
        <taxon>Streptosporangiales</taxon>
        <taxon>Nocardiopsidaceae</taxon>
        <taxon>Nocardiopsis</taxon>
    </lineage>
</organism>
<feature type="transmembrane region" description="Helical" evidence="7">
    <location>
        <begin position="239"/>
        <end position="260"/>
    </location>
</feature>
<feature type="transmembrane region" description="Helical" evidence="7">
    <location>
        <begin position="59"/>
        <end position="76"/>
    </location>
</feature>
<reference evidence="10" key="1">
    <citation type="submission" date="2021-05" db="EMBL/GenBank/DDBJ databases">
        <title>Direct Submission.</title>
        <authorList>
            <person name="Li K."/>
            <person name="Gao J."/>
        </authorList>
    </citation>
    <scope>NUCLEOTIDE SEQUENCE [LARGE SCALE GENOMIC DNA]</scope>
    <source>
        <strain evidence="10">HDS12</strain>
    </source>
</reference>
<feature type="transmembrane region" description="Helical" evidence="7">
    <location>
        <begin position="303"/>
        <end position="322"/>
    </location>
</feature>
<keyword evidence="5 7" id="KW-1133">Transmembrane helix</keyword>
<dbReference type="PROSITE" id="PS50850">
    <property type="entry name" value="MFS"/>
    <property type="match status" value="1"/>
</dbReference>
<feature type="transmembrane region" description="Helical" evidence="7">
    <location>
        <begin position="328"/>
        <end position="352"/>
    </location>
</feature>
<evidence type="ECO:0000256" key="2">
    <source>
        <dbReference type="ARBA" id="ARBA00022448"/>
    </source>
</evidence>
<dbReference type="RefSeq" id="WP_212639858.1">
    <property type="nucleotide sequence ID" value="NZ_CP074132.1"/>
</dbReference>
<evidence type="ECO:0000313" key="10">
    <source>
        <dbReference type="Proteomes" id="UP000678016"/>
    </source>
</evidence>
<evidence type="ECO:0000313" key="9">
    <source>
        <dbReference type="EMBL" id="QUX26757.1"/>
    </source>
</evidence>
<dbReference type="InterPro" id="IPR010290">
    <property type="entry name" value="TM_effector"/>
</dbReference>
<evidence type="ECO:0000259" key="8">
    <source>
        <dbReference type="PROSITE" id="PS50850"/>
    </source>
</evidence>
<gene>
    <name evidence="9" type="ORF">KGD83_15320</name>
</gene>
<feature type="transmembrane region" description="Helical" evidence="7">
    <location>
        <begin position="390"/>
        <end position="408"/>
    </location>
</feature>